<protein>
    <submittedName>
        <fullName evidence="1">Uncharacterized protein</fullName>
    </submittedName>
</protein>
<accession>A0A6A2XBJ7</accession>
<evidence type="ECO:0000313" key="2">
    <source>
        <dbReference type="Proteomes" id="UP000436088"/>
    </source>
</evidence>
<organism evidence="1 2">
    <name type="scientific">Hibiscus syriacus</name>
    <name type="common">Rose of Sharon</name>
    <dbReference type="NCBI Taxonomy" id="106335"/>
    <lineage>
        <taxon>Eukaryota</taxon>
        <taxon>Viridiplantae</taxon>
        <taxon>Streptophyta</taxon>
        <taxon>Embryophyta</taxon>
        <taxon>Tracheophyta</taxon>
        <taxon>Spermatophyta</taxon>
        <taxon>Magnoliopsida</taxon>
        <taxon>eudicotyledons</taxon>
        <taxon>Gunneridae</taxon>
        <taxon>Pentapetalae</taxon>
        <taxon>rosids</taxon>
        <taxon>malvids</taxon>
        <taxon>Malvales</taxon>
        <taxon>Malvaceae</taxon>
        <taxon>Malvoideae</taxon>
        <taxon>Hibiscus</taxon>
    </lineage>
</organism>
<keyword evidence="2" id="KW-1185">Reference proteome</keyword>
<sequence>MIEGRSKVPLLPSCSVALVSEQKHGLARKEQCVSSSRTLSERKKIFKAALLYKTLLEDWLPPVLQPELNDDDNGGNWLLPRNQLGKLVAKRFDVNDVPCCASLISWPQAQYLPEGEIYALPYTVPKQQGPSLVPNCSVALVPEKIPRHDLARKKQGTSSCSGCIAILNLARGPI</sequence>
<dbReference type="PANTHER" id="PTHR34660:SF7">
    <property type="entry name" value="DNA LIGASE-LIKE PROTEIN"/>
    <property type="match status" value="1"/>
</dbReference>
<dbReference type="Proteomes" id="UP000436088">
    <property type="component" value="Unassembled WGS sequence"/>
</dbReference>
<dbReference type="AlphaFoldDB" id="A0A6A2XBJ7"/>
<proteinExistence type="predicted"/>
<comment type="caution">
    <text evidence="1">The sequence shown here is derived from an EMBL/GenBank/DDBJ whole genome shotgun (WGS) entry which is preliminary data.</text>
</comment>
<gene>
    <name evidence="1" type="ORF">F3Y22_tig00117056pilonHSYRG00764</name>
</gene>
<reference evidence="1" key="1">
    <citation type="submission" date="2019-09" db="EMBL/GenBank/DDBJ databases">
        <title>Draft genome information of white flower Hibiscus syriacus.</title>
        <authorList>
            <person name="Kim Y.-M."/>
        </authorList>
    </citation>
    <scope>NUCLEOTIDE SEQUENCE [LARGE SCALE GENOMIC DNA]</scope>
    <source>
        <strain evidence="1">YM2019G1</strain>
    </source>
</reference>
<name>A0A6A2XBJ7_HIBSY</name>
<dbReference type="PANTHER" id="PTHR34660">
    <property type="entry name" value="MYB-LIKE PROTEIN X"/>
    <property type="match status" value="1"/>
</dbReference>
<dbReference type="EMBL" id="VEPZ02001788">
    <property type="protein sequence ID" value="KAE8654057.1"/>
    <property type="molecule type" value="Genomic_DNA"/>
</dbReference>
<evidence type="ECO:0000313" key="1">
    <source>
        <dbReference type="EMBL" id="KAE8654057.1"/>
    </source>
</evidence>